<dbReference type="AlphaFoldDB" id="A0AAW1YLE7"/>
<sequence>MVDLVSDNRNLCKLDIEALINRCKAKAERVQVCPSSYVVASLCYEAMGRRARRAVWLWGVAAQRVSQFLAGADLK</sequence>
<gene>
    <name evidence="1" type="ORF">M0R45_004987</name>
</gene>
<dbReference type="EMBL" id="JBEDUW010000001">
    <property type="protein sequence ID" value="KAK9949468.1"/>
    <property type="molecule type" value="Genomic_DNA"/>
</dbReference>
<dbReference type="Proteomes" id="UP001457282">
    <property type="component" value="Unassembled WGS sequence"/>
</dbReference>
<organism evidence="1 2">
    <name type="scientific">Rubus argutus</name>
    <name type="common">Southern blackberry</name>
    <dbReference type="NCBI Taxonomy" id="59490"/>
    <lineage>
        <taxon>Eukaryota</taxon>
        <taxon>Viridiplantae</taxon>
        <taxon>Streptophyta</taxon>
        <taxon>Embryophyta</taxon>
        <taxon>Tracheophyta</taxon>
        <taxon>Spermatophyta</taxon>
        <taxon>Magnoliopsida</taxon>
        <taxon>eudicotyledons</taxon>
        <taxon>Gunneridae</taxon>
        <taxon>Pentapetalae</taxon>
        <taxon>rosids</taxon>
        <taxon>fabids</taxon>
        <taxon>Rosales</taxon>
        <taxon>Rosaceae</taxon>
        <taxon>Rosoideae</taxon>
        <taxon>Rosoideae incertae sedis</taxon>
        <taxon>Rubus</taxon>
    </lineage>
</organism>
<name>A0AAW1YLE7_RUBAR</name>
<accession>A0AAW1YLE7</accession>
<proteinExistence type="predicted"/>
<keyword evidence="2" id="KW-1185">Reference proteome</keyword>
<evidence type="ECO:0000313" key="1">
    <source>
        <dbReference type="EMBL" id="KAK9949468.1"/>
    </source>
</evidence>
<reference evidence="1 2" key="1">
    <citation type="journal article" date="2023" name="G3 (Bethesda)">
        <title>A chromosome-length genome assembly and annotation of blackberry (Rubus argutus, cv. 'Hillquist').</title>
        <authorList>
            <person name="Bruna T."/>
            <person name="Aryal R."/>
            <person name="Dudchenko O."/>
            <person name="Sargent D.J."/>
            <person name="Mead D."/>
            <person name="Buti M."/>
            <person name="Cavallini A."/>
            <person name="Hytonen T."/>
            <person name="Andres J."/>
            <person name="Pham M."/>
            <person name="Weisz D."/>
            <person name="Mascagni F."/>
            <person name="Usai G."/>
            <person name="Natali L."/>
            <person name="Bassil N."/>
            <person name="Fernandez G.E."/>
            <person name="Lomsadze A."/>
            <person name="Armour M."/>
            <person name="Olukolu B."/>
            <person name="Poorten T."/>
            <person name="Britton C."/>
            <person name="Davik J."/>
            <person name="Ashrafi H."/>
            <person name="Aiden E.L."/>
            <person name="Borodovsky M."/>
            <person name="Worthington M."/>
        </authorList>
    </citation>
    <scope>NUCLEOTIDE SEQUENCE [LARGE SCALE GENOMIC DNA]</scope>
    <source>
        <strain evidence="1">PI 553951</strain>
    </source>
</reference>
<evidence type="ECO:0000313" key="2">
    <source>
        <dbReference type="Proteomes" id="UP001457282"/>
    </source>
</evidence>
<comment type="caution">
    <text evidence="1">The sequence shown here is derived from an EMBL/GenBank/DDBJ whole genome shotgun (WGS) entry which is preliminary data.</text>
</comment>
<protein>
    <submittedName>
        <fullName evidence="1">Uncharacterized protein</fullName>
    </submittedName>
</protein>